<gene>
    <name evidence="2" type="ORF">J2X04_002842</name>
</gene>
<reference evidence="2 3" key="1">
    <citation type="submission" date="2023-07" db="EMBL/GenBank/DDBJ databases">
        <title>Sorghum-associated microbial communities from plants grown in Nebraska, USA.</title>
        <authorList>
            <person name="Schachtman D."/>
        </authorList>
    </citation>
    <scope>NUCLEOTIDE SEQUENCE [LARGE SCALE GENOMIC DNA]</scope>
    <source>
        <strain evidence="2 3">BE187</strain>
    </source>
</reference>
<dbReference type="Pfam" id="PF18475">
    <property type="entry name" value="PIN7"/>
    <property type="match status" value="1"/>
</dbReference>
<dbReference type="InterPro" id="IPR041494">
    <property type="entry name" value="PIN7"/>
</dbReference>
<evidence type="ECO:0000313" key="2">
    <source>
        <dbReference type="EMBL" id="MDR7100461.1"/>
    </source>
</evidence>
<evidence type="ECO:0000259" key="1">
    <source>
        <dbReference type="Pfam" id="PF18475"/>
    </source>
</evidence>
<name>A0ABU1VSJ8_9GAMM</name>
<dbReference type="EMBL" id="JAVDVW010000002">
    <property type="protein sequence ID" value="MDR7100461.1"/>
    <property type="molecule type" value="Genomic_DNA"/>
</dbReference>
<organism evidence="2 3">
    <name type="scientific">Agrilutibacter niabensis</name>
    <dbReference type="NCBI Taxonomy" id="380628"/>
    <lineage>
        <taxon>Bacteria</taxon>
        <taxon>Pseudomonadati</taxon>
        <taxon>Pseudomonadota</taxon>
        <taxon>Gammaproteobacteria</taxon>
        <taxon>Lysobacterales</taxon>
        <taxon>Lysobacteraceae</taxon>
        <taxon>Agrilutibacter</taxon>
    </lineage>
</organism>
<keyword evidence="3" id="KW-1185">Reference proteome</keyword>
<protein>
    <recommendedName>
        <fullName evidence="1">PIN-like domain-containing protein</fullName>
    </recommendedName>
</protein>
<sequence length="232" mass="24707">MTKPYFLIDFENVQPKALGRLQPGTSRIKVFLGQNQNKMDVDLAKTMHSFGPDAEYIQIHGSGPNAVDFHIAFYIGRIAANEPGASFNIVSKDKGFDPLVRHLNDLGIGCRRLTEIPGTAAAAPAKKAAGVTRAPTKVPTKKAAKNITVTVLSESTPTPAAAKPVAAKQHVPQVVDLLKKSTKPATLSGLKSSIKSWIKPVLDDKTVASIVQSLQDSKKITVTGSKVAYALG</sequence>
<feature type="domain" description="PIN-like" evidence="1">
    <location>
        <begin position="7"/>
        <end position="107"/>
    </location>
</feature>
<dbReference type="RefSeq" id="WP_310055224.1">
    <property type="nucleotide sequence ID" value="NZ_JAVDVW010000002.1"/>
</dbReference>
<comment type="caution">
    <text evidence="2">The sequence shown here is derived from an EMBL/GenBank/DDBJ whole genome shotgun (WGS) entry which is preliminary data.</text>
</comment>
<evidence type="ECO:0000313" key="3">
    <source>
        <dbReference type="Proteomes" id="UP001267878"/>
    </source>
</evidence>
<dbReference type="Proteomes" id="UP001267878">
    <property type="component" value="Unassembled WGS sequence"/>
</dbReference>
<accession>A0ABU1VSJ8</accession>
<proteinExistence type="predicted"/>